<evidence type="ECO:0000256" key="9">
    <source>
        <dbReference type="ARBA" id="ARBA00022777"/>
    </source>
</evidence>
<evidence type="ECO:0000256" key="11">
    <source>
        <dbReference type="ARBA" id="ARBA00023136"/>
    </source>
</evidence>
<keyword evidence="10" id="KW-0067">ATP-binding</keyword>
<sequence length="551" mass="60557">MAEKPEIRFMLLLLMVFCFIGVELISAVTDVADAAALLSLKNHWENLPPSWGSSPDDPCGAQWEGVTCNGSRVAALKLSTINLKGTFDSGDIGALSELRSLDLSYNPDLTGSLSPSIGNLTKLNILILASCGFTGNIPEEIGKLTELTFLALNSNNFSGTIPTTLGSLSKVYWLDLADNQLTGSLPVSTINTPGLDMLLNAKHFHFNKNQLSGSISPKLFNSEMVLIHILLDENQFTGEIPSTLGTVTTLENLRLDRNSLTGPVPSSVNNLTTLSELHLANNRLTGSIPDLSLLNSLIYVDLSNNSFDKSEAPRWFSNLQSLTTLIMENGNLQGSVPELLFSLPQLEQVKLKNNQFNDSLDLGSNISQNLQLIDLENNDISSFKLSSGYTNVLLLSGNPVCNALNGTVYCQPQDQQQQNKSYSTSTASCGSKSCTSNQKLKPICCDCALPYEGTFYFRAPFFRDLSNATVFHELEMSLWNELTLTPCSVSVQNIFFNTDNYLQVQLDLFPPTGEYFNQTEIQRIGYYLSNQTFKPPVDFGPYYFIPSPYAL</sequence>
<dbReference type="FunFam" id="3.80.10.10:FF:000363">
    <property type="entry name" value="Leucine-rich repeat family protein"/>
    <property type="match status" value="1"/>
</dbReference>
<dbReference type="Gene3D" id="3.80.10.10">
    <property type="entry name" value="Ribonuclease Inhibitor"/>
    <property type="match status" value="3"/>
</dbReference>
<evidence type="ECO:0000313" key="16">
    <source>
        <dbReference type="Proteomes" id="UP000230069"/>
    </source>
</evidence>
<dbReference type="SUPFAM" id="SSF52058">
    <property type="entry name" value="L domain-like"/>
    <property type="match status" value="1"/>
</dbReference>
<dbReference type="STRING" id="218851.A0A2G5EVL7"/>
<keyword evidence="6 13" id="KW-0732">Signal</keyword>
<dbReference type="GO" id="GO:0004674">
    <property type="term" value="F:protein serine/threonine kinase activity"/>
    <property type="evidence" value="ECO:0007669"/>
    <property type="project" value="UniProtKB-KW"/>
</dbReference>
<evidence type="ECO:0000259" key="14">
    <source>
        <dbReference type="Pfam" id="PF08263"/>
    </source>
</evidence>
<dbReference type="PANTHER" id="PTHR45974:SF242">
    <property type="entry name" value="LEUCINE-RICH REPEAT PROTEIN KINASE FAMILY PROTEIN"/>
    <property type="match status" value="1"/>
</dbReference>
<dbReference type="EMBL" id="KZ305021">
    <property type="protein sequence ID" value="PIA59778.1"/>
    <property type="molecule type" value="Genomic_DNA"/>
</dbReference>
<accession>A0A2G5EVL7</accession>
<organism evidence="15 16">
    <name type="scientific">Aquilegia coerulea</name>
    <name type="common">Rocky mountain columbine</name>
    <dbReference type="NCBI Taxonomy" id="218851"/>
    <lineage>
        <taxon>Eukaryota</taxon>
        <taxon>Viridiplantae</taxon>
        <taxon>Streptophyta</taxon>
        <taxon>Embryophyta</taxon>
        <taxon>Tracheophyta</taxon>
        <taxon>Spermatophyta</taxon>
        <taxon>Magnoliopsida</taxon>
        <taxon>Ranunculales</taxon>
        <taxon>Ranunculaceae</taxon>
        <taxon>Thalictroideae</taxon>
        <taxon>Aquilegia</taxon>
    </lineage>
</organism>
<dbReference type="Pfam" id="PF00560">
    <property type="entry name" value="LRR_1"/>
    <property type="match status" value="6"/>
</dbReference>
<feature type="signal peptide" evidence="13">
    <location>
        <begin position="1"/>
        <end position="27"/>
    </location>
</feature>
<dbReference type="Pfam" id="PF08263">
    <property type="entry name" value="LRRNT_2"/>
    <property type="match status" value="1"/>
</dbReference>
<dbReference type="OrthoDB" id="2015206at2759"/>
<evidence type="ECO:0000256" key="6">
    <source>
        <dbReference type="ARBA" id="ARBA00022729"/>
    </source>
</evidence>
<keyword evidence="12" id="KW-0325">Glycoprotein</keyword>
<evidence type="ECO:0000256" key="7">
    <source>
        <dbReference type="ARBA" id="ARBA00022737"/>
    </source>
</evidence>
<dbReference type="InterPro" id="IPR001611">
    <property type="entry name" value="Leu-rich_rpt"/>
</dbReference>
<proteinExistence type="predicted"/>
<evidence type="ECO:0000256" key="3">
    <source>
        <dbReference type="ARBA" id="ARBA00022527"/>
    </source>
</evidence>
<dbReference type="FunFam" id="3.80.10.10:FF:000830">
    <property type="entry name" value="Predicted protein"/>
    <property type="match status" value="1"/>
</dbReference>
<keyword evidence="5" id="KW-0808">Transferase</keyword>
<dbReference type="PANTHER" id="PTHR45974">
    <property type="entry name" value="RECEPTOR-LIKE PROTEIN 55"/>
    <property type="match status" value="1"/>
</dbReference>
<evidence type="ECO:0000256" key="5">
    <source>
        <dbReference type="ARBA" id="ARBA00022679"/>
    </source>
</evidence>
<dbReference type="InParanoid" id="A0A2G5EVL7"/>
<evidence type="ECO:0000256" key="1">
    <source>
        <dbReference type="ARBA" id="ARBA00004370"/>
    </source>
</evidence>
<name>A0A2G5EVL7_AQUCA</name>
<feature type="domain" description="Leucine-rich repeat-containing N-terminal plant-type" evidence="14">
    <location>
        <begin position="33"/>
        <end position="69"/>
    </location>
</feature>
<dbReference type="GO" id="GO:0005524">
    <property type="term" value="F:ATP binding"/>
    <property type="evidence" value="ECO:0007669"/>
    <property type="project" value="UniProtKB-KW"/>
</dbReference>
<keyword evidence="9" id="KW-0418">Kinase</keyword>
<dbReference type="Proteomes" id="UP000230069">
    <property type="component" value="Unassembled WGS sequence"/>
</dbReference>
<dbReference type="GO" id="GO:0016020">
    <property type="term" value="C:membrane"/>
    <property type="evidence" value="ECO:0007669"/>
    <property type="project" value="UniProtKB-SubCell"/>
</dbReference>
<keyword evidence="8" id="KW-0547">Nucleotide-binding</keyword>
<dbReference type="AlphaFoldDB" id="A0A2G5EVL7"/>
<dbReference type="InterPro" id="IPR013210">
    <property type="entry name" value="LRR_N_plant-typ"/>
</dbReference>
<feature type="chain" id="PRO_5013646789" description="non-specific serine/threonine protein kinase" evidence="13">
    <location>
        <begin position="28"/>
        <end position="551"/>
    </location>
</feature>
<dbReference type="InterPro" id="IPR032675">
    <property type="entry name" value="LRR_dom_sf"/>
</dbReference>
<evidence type="ECO:0000313" key="15">
    <source>
        <dbReference type="EMBL" id="PIA59778.1"/>
    </source>
</evidence>
<evidence type="ECO:0000256" key="12">
    <source>
        <dbReference type="ARBA" id="ARBA00023180"/>
    </source>
</evidence>
<protein>
    <recommendedName>
        <fullName evidence="2">non-specific serine/threonine protein kinase</fullName>
        <ecNumber evidence="2">2.7.11.1</ecNumber>
    </recommendedName>
</protein>
<gene>
    <name evidence="15" type="ORF">AQUCO_00400580v1</name>
</gene>
<keyword evidence="4" id="KW-0433">Leucine-rich repeat</keyword>
<keyword evidence="16" id="KW-1185">Reference proteome</keyword>
<evidence type="ECO:0000256" key="10">
    <source>
        <dbReference type="ARBA" id="ARBA00022840"/>
    </source>
</evidence>
<keyword evidence="11" id="KW-0472">Membrane</keyword>
<comment type="subcellular location">
    <subcellularLocation>
        <location evidence="1">Membrane</location>
    </subcellularLocation>
</comment>
<dbReference type="EC" id="2.7.11.1" evidence="2"/>
<evidence type="ECO:0000256" key="4">
    <source>
        <dbReference type="ARBA" id="ARBA00022614"/>
    </source>
</evidence>
<keyword evidence="7" id="KW-0677">Repeat</keyword>
<keyword evidence="3" id="KW-0723">Serine/threonine-protein kinase</keyword>
<evidence type="ECO:0000256" key="8">
    <source>
        <dbReference type="ARBA" id="ARBA00022741"/>
    </source>
</evidence>
<evidence type="ECO:0000256" key="2">
    <source>
        <dbReference type="ARBA" id="ARBA00012513"/>
    </source>
</evidence>
<dbReference type="PROSITE" id="PS51450">
    <property type="entry name" value="LRR"/>
    <property type="match status" value="1"/>
</dbReference>
<reference evidence="15 16" key="1">
    <citation type="submission" date="2017-09" db="EMBL/GenBank/DDBJ databases">
        <title>WGS assembly of Aquilegia coerulea Goldsmith.</title>
        <authorList>
            <person name="Hodges S."/>
            <person name="Kramer E."/>
            <person name="Nordborg M."/>
            <person name="Tomkins J."/>
            <person name="Borevitz J."/>
            <person name="Derieg N."/>
            <person name="Yan J."/>
            <person name="Mihaltcheva S."/>
            <person name="Hayes R.D."/>
            <person name="Rokhsar D."/>
        </authorList>
    </citation>
    <scope>NUCLEOTIDE SEQUENCE [LARGE SCALE GENOMIC DNA]</scope>
    <source>
        <strain evidence="16">cv. Goldsmith</strain>
    </source>
</reference>
<evidence type="ECO:0000256" key="13">
    <source>
        <dbReference type="SAM" id="SignalP"/>
    </source>
</evidence>